<feature type="domain" description="Dedicator of cytokinesis N-terminal" evidence="2">
    <location>
        <begin position="25"/>
        <end position="80"/>
    </location>
</feature>
<dbReference type="InterPro" id="IPR042455">
    <property type="entry name" value="DOCK_N_sub1"/>
</dbReference>
<dbReference type="GO" id="GO:0031267">
    <property type="term" value="F:small GTPase binding"/>
    <property type="evidence" value="ECO:0007669"/>
    <property type="project" value="TreeGrafter"/>
</dbReference>
<dbReference type="InterPro" id="IPR026791">
    <property type="entry name" value="DOCK"/>
</dbReference>
<organism evidence="3">
    <name type="scientific">Timema tahoe</name>
    <dbReference type="NCBI Taxonomy" id="61484"/>
    <lineage>
        <taxon>Eukaryota</taxon>
        <taxon>Metazoa</taxon>
        <taxon>Ecdysozoa</taxon>
        <taxon>Arthropoda</taxon>
        <taxon>Hexapoda</taxon>
        <taxon>Insecta</taxon>
        <taxon>Pterygota</taxon>
        <taxon>Neoptera</taxon>
        <taxon>Polyneoptera</taxon>
        <taxon>Phasmatodea</taxon>
        <taxon>Timematodea</taxon>
        <taxon>Timematoidea</taxon>
        <taxon>Timematidae</taxon>
        <taxon>Timema</taxon>
    </lineage>
</organism>
<feature type="chain" id="PRO_5031108258" description="Dedicator of cytokinesis N-terminal domain-containing protein" evidence="1">
    <location>
        <begin position="25"/>
        <end position="80"/>
    </location>
</feature>
<evidence type="ECO:0000259" key="2">
    <source>
        <dbReference type="Pfam" id="PF16172"/>
    </source>
</evidence>
<dbReference type="GO" id="GO:0005737">
    <property type="term" value="C:cytoplasm"/>
    <property type="evidence" value="ECO:0007669"/>
    <property type="project" value="TreeGrafter"/>
</dbReference>
<gene>
    <name evidence="3" type="ORF">TTEB3V08_LOCUS8893</name>
</gene>
<dbReference type="InterPro" id="IPR032376">
    <property type="entry name" value="DOCK_N"/>
</dbReference>
<dbReference type="AlphaFoldDB" id="A0A7R9IM66"/>
<dbReference type="Pfam" id="PF16172">
    <property type="entry name" value="DOCK_N"/>
    <property type="match status" value="1"/>
</dbReference>
<accession>A0A7R9IM66</accession>
<dbReference type="GO" id="GO:0005085">
    <property type="term" value="F:guanyl-nucleotide exchange factor activity"/>
    <property type="evidence" value="ECO:0007669"/>
    <property type="project" value="InterPro"/>
</dbReference>
<protein>
    <recommendedName>
        <fullName evidence="2">Dedicator of cytokinesis N-terminal domain-containing protein</fullName>
    </recommendedName>
</protein>
<dbReference type="GO" id="GO:0007264">
    <property type="term" value="P:small GTPase-mediated signal transduction"/>
    <property type="evidence" value="ECO:0007669"/>
    <property type="project" value="InterPro"/>
</dbReference>
<dbReference type="EMBL" id="OE004222">
    <property type="protein sequence ID" value="CAD7460978.1"/>
    <property type="molecule type" value="Genomic_DNA"/>
</dbReference>
<keyword evidence="1" id="KW-0732">Signal</keyword>
<dbReference type="PANTHER" id="PTHR45653">
    <property type="entry name" value="DEDICATOR OF CYTOKINESIS"/>
    <property type="match status" value="1"/>
</dbReference>
<dbReference type="Gene3D" id="1.20.1270.350">
    <property type="entry name" value="Dedicator of cytokinesis N-terminal subdomain"/>
    <property type="match status" value="1"/>
</dbReference>
<evidence type="ECO:0000256" key="1">
    <source>
        <dbReference type="SAM" id="SignalP"/>
    </source>
</evidence>
<sequence>MSMLYLLLCWYEVVLLCWYEVVTSVHEPSQDRETYKFSTLSKVMRELLEWRRQLLTGTLTQDHMREFKLKITSKIDWGNR</sequence>
<name>A0A7R9IM66_9NEOP</name>
<evidence type="ECO:0000313" key="3">
    <source>
        <dbReference type="EMBL" id="CAD7460978.1"/>
    </source>
</evidence>
<proteinExistence type="predicted"/>
<reference evidence="3" key="1">
    <citation type="submission" date="2020-11" db="EMBL/GenBank/DDBJ databases">
        <authorList>
            <person name="Tran Van P."/>
        </authorList>
    </citation>
    <scope>NUCLEOTIDE SEQUENCE</scope>
</reference>
<dbReference type="PANTHER" id="PTHR45653:SF12">
    <property type="entry name" value="SPONGE, ISOFORM E"/>
    <property type="match status" value="1"/>
</dbReference>
<dbReference type="GO" id="GO:0005886">
    <property type="term" value="C:plasma membrane"/>
    <property type="evidence" value="ECO:0007669"/>
    <property type="project" value="TreeGrafter"/>
</dbReference>
<feature type="signal peptide" evidence="1">
    <location>
        <begin position="1"/>
        <end position="24"/>
    </location>
</feature>